<sequence>MIPAGPGQDAEPFHDILDGYFTLKESVRQLMARHQLSWAWLVLRHAPVMEIAGLAPDAPVPMHLRDGYAGLIDTMVLTVSRTGGPDSDEYLLVGSGDWRWLDTRDDSALPADIRLAEPAYLTGFGLSAEPNSKPNAKRTEAEEVLSELPGLLAEAADFRPFCA</sequence>
<protein>
    <submittedName>
        <fullName evidence="1">Uncharacterized protein</fullName>
    </submittedName>
</protein>
<keyword evidence="1" id="KW-0614">Plasmid</keyword>
<evidence type="ECO:0000313" key="2">
    <source>
        <dbReference type="Proteomes" id="UP000283786"/>
    </source>
</evidence>
<dbReference type="EMBL" id="CP060438">
    <property type="protein sequence ID" value="QPM92456.1"/>
    <property type="molecule type" value="Genomic_DNA"/>
</dbReference>
<accession>A0A418SBR0</accession>
<organism evidence="1 2">
    <name type="scientific">Pseudooceanicola algae</name>
    <dbReference type="NCBI Taxonomy" id="1537215"/>
    <lineage>
        <taxon>Bacteria</taxon>
        <taxon>Pseudomonadati</taxon>
        <taxon>Pseudomonadota</taxon>
        <taxon>Alphaproteobacteria</taxon>
        <taxon>Rhodobacterales</taxon>
        <taxon>Paracoccaceae</taxon>
        <taxon>Pseudooceanicola</taxon>
    </lineage>
</organism>
<geneLocation type="plasmid" evidence="1 2">
    <name>p111</name>
</geneLocation>
<dbReference type="KEGG" id="palw:PSAL_037200"/>
<name>A0A418SBR0_9RHOB</name>
<gene>
    <name evidence="1" type="ORF">PSAL_037200</name>
</gene>
<keyword evidence="2" id="KW-1185">Reference proteome</keyword>
<dbReference type="Proteomes" id="UP000283786">
    <property type="component" value="Plasmid p111"/>
</dbReference>
<dbReference type="OrthoDB" id="7872244at2"/>
<evidence type="ECO:0000313" key="1">
    <source>
        <dbReference type="EMBL" id="QPM92456.1"/>
    </source>
</evidence>
<reference evidence="1 2" key="1">
    <citation type="submission" date="2020-08" db="EMBL/GenBank/DDBJ databases">
        <title>Genome sequence of Rhodobacteraceae bacterium Lw-13e.</title>
        <authorList>
            <person name="Poehlein A."/>
            <person name="Wolter L."/>
            <person name="Daniel R."/>
            <person name="Brinkhoff T."/>
        </authorList>
    </citation>
    <scope>NUCLEOTIDE SEQUENCE [LARGE SCALE GENOMIC DNA]</scope>
    <source>
        <strain evidence="1 2">Lw-13e</strain>
        <plasmid evidence="1 2">p111</plasmid>
    </source>
</reference>
<dbReference type="AlphaFoldDB" id="A0A418SBR0"/>
<proteinExistence type="predicted"/>
<dbReference type="RefSeq" id="WP_119840874.1">
    <property type="nucleotide sequence ID" value="NZ_CP060438.1"/>
</dbReference>